<dbReference type="Proteomes" id="UP000238322">
    <property type="component" value="Unassembled WGS sequence"/>
</dbReference>
<dbReference type="RefSeq" id="WP_105331291.1">
    <property type="nucleotide sequence ID" value="NZ_PUHY01000012.1"/>
</dbReference>
<gene>
    <name evidence="2" type="ORF">C5Y83_18805</name>
</gene>
<comment type="caution">
    <text evidence="2">The sequence shown here is derived from an EMBL/GenBank/DDBJ whole genome shotgun (WGS) entry which is preliminary data.</text>
</comment>
<feature type="region of interest" description="Disordered" evidence="1">
    <location>
        <begin position="51"/>
        <end position="80"/>
    </location>
</feature>
<organism evidence="2 3">
    <name type="scientific">Blastopirellula marina</name>
    <dbReference type="NCBI Taxonomy" id="124"/>
    <lineage>
        <taxon>Bacteria</taxon>
        <taxon>Pseudomonadati</taxon>
        <taxon>Planctomycetota</taxon>
        <taxon>Planctomycetia</taxon>
        <taxon>Pirellulales</taxon>
        <taxon>Pirellulaceae</taxon>
        <taxon>Blastopirellula</taxon>
    </lineage>
</organism>
<dbReference type="EMBL" id="PUHY01000012">
    <property type="protein sequence ID" value="PQO32279.1"/>
    <property type="molecule type" value="Genomic_DNA"/>
</dbReference>
<dbReference type="PROSITE" id="PS51257">
    <property type="entry name" value="PROKAR_LIPOPROTEIN"/>
    <property type="match status" value="1"/>
</dbReference>
<proteinExistence type="predicted"/>
<evidence type="ECO:0000256" key="1">
    <source>
        <dbReference type="SAM" id="MobiDB-lite"/>
    </source>
</evidence>
<sequence>MRRFGSYALIATYLVVQLFGQVLHAWSGCEHAHLPGQWSSQATVAIADGHAEGHHHHHDHSSHSHGSAERESAPIEGDGWKSGHRHNLAIDGCLLCQHLALGQIAPATTPVAVESIAVESYIPRSTRFATHKWLGPNSPRAPPTA</sequence>
<evidence type="ECO:0000313" key="3">
    <source>
        <dbReference type="Proteomes" id="UP000238322"/>
    </source>
</evidence>
<dbReference type="OrthoDB" id="282701at2"/>
<accession>A0A2S8FJA8</accession>
<name>A0A2S8FJA8_9BACT</name>
<evidence type="ECO:0000313" key="2">
    <source>
        <dbReference type="EMBL" id="PQO32279.1"/>
    </source>
</evidence>
<dbReference type="AlphaFoldDB" id="A0A2S8FJA8"/>
<feature type="compositionally biased region" description="Basic and acidic residues" evidence="1">
    <location>
        <begin position="66"/>
        <end position="80"/>
    </location>
</feature>
<protein>
    <submittedName>
        <fullName evidence="2">Uncharacterized protein</fullName>
    </submittedName>
</protein>
<reference evidence="2 3" key="1">
    <citation type="submission" date="2018-02" db="EMBL/GenBank/DDBJ databases">
        <title>Comparative genomes isolates from brazilian mangrove.</title>
        <authorList>
            <person name="Araujo J.E."/>
            <person name="Taketani R.G."/>
            <person name="Silva M.C.P."/>
            <person name="Loureco M.V."/>
            <person name="Andreote F.D."/>
        </authorList>
    </citation>
    <scope>NUCLEOTIDE SEQUENCE [LARGE SCALE GENOMIC DNA]</scope>
    <source>
        <strain evidence="2 3">Hex-1 MGV</strain>
    </source>
</reference>